<dbReference type="Proteomes" id="UP000779574">
    <property type="component" value="Unassembled WGS sequence"/>
</dbReference>
<feature type="region of interest" description="Disordered" evidence="1">
    <location>
        <begin position="129"/>
        <end position="154"/>
    </location>
</feature>
<feature type="compositionally biased region" description="Basic and acidic residues" evidence="1">
    <location>
        <begin position="140"/>
        <end position="154"/>
    </location>
</feature>
<evidence type="ECO:0000256" key="1">
    <source>
        <dbReference type="SAM" id="MobiDB-lite"/>
    </source>
</evidence>
<protein>
    <submittedName>
        <fullName evidence="2">Uncharacterized protein</fullName>
    </submittedName>
</protein>
<sequence length="154" mass="17484">MASLSTNMADHDEMVRKIELSVELKFAKRVAVLVERLEKHYKSRNEQFEILDTIITGVAFDAEEDTLGEGGPITTILNAAHCINDADNKFIEQTIVNLKNELPGEAHIHKIQSELSAISERDKAIDNLFEESEDEESTKDEEIIKEEKKEETIK</sequence>
<gene>
    <name evidence="2" type="ORF">KCU76_g7354</name>
</gene>
<evidence type="ECO:0000313" key="3">
    <source>
        <dbReference type="Proteomes" id="UP000779574"/>
    </source>
</evidence>
<feature type="compositionally biased region" description="Acidic residues" evidence="1">
    <location>
        <begin position="129"/>
        <end position="139"/>
    </location>
</feature>
<organism evidence="2 3">
    <name type="scientific">Aureobasidium melanogenum</name>
    <name type="common">Aureobasidium pullulans var. melanogenum</name>
    <dbReference type="NCBI Taxonomy" id="46634"/>
    <lineage>
        <taxon>Eukaryota</taxon>
        <taxon>Fungi</taxon>
        <taxon>Dikarya</taxon>
        <taxon>Ascomycota</taxon>
        <taxon>Pezizomycotina</taxon>
        <taxon>Dothideomycetes</taxon>
        <taxon>Dothideomycetidae</taxon>
        <taxon>Dothideales</taxon>
        <taxon>Saccotheciaceae</taxon>
        <taxon>Aureobasidium</taxon>
    </lineage>
</organism>
<accession>A0A9P8EL10</accession>
<feature type="non-terminal residue" evidence="2">
    <location>
        <position position="1"/>
    </location>
</feature>
<dbReference type="AlphaFoldDB" id="A0A9P8EL10"/>
<reference evidence="2" key="1">
    <citation type="journal article" date="2021" name="J Fungi (Basel)">
        <title>Virulence traits and population genomics of the black yeast Aureobasidium melanogenum.</title>
        <authorList>
            <person name="Cernosa A."/>
            <person name="Sun X."/>
            <person name="Gostincar C."/>
            <person name="Fang C."/>
            <person name="Gunde-Cimerman N."/>
            <person name="Song Z."/>
        </authorList>
    </citation>
    <scope>NUCLEOTIDE SEQUENCE</scope>
    <source>
        <strain evidence="2">EXF-9911</strain>
    </source>
</reference>
<evidence type="ECO:0000313" key="2">
    <source>
        <dbReference type="EMBL" id="KAG9691573.1"/>
    </source>
</evidence>
<dbReference type="OrthoDB" id="3882156at2759"/>
<reference evidence="2" key="2">
    <citation type="submission" date="2021-08" db="EMBL/GenBank/DDBJ databases">
        <authorList>
            <person name="Gostincar C."/>
            <person name="Sun X."/>
            <person name="Song Z."/>
            <person name="Gunde-Cimerman N."/>
        </authorList>
    </citation>
    <scope>NUCLEOTIDE SEQUENCE</scope>
    <source>
        <strain evidence="2">EXF-9911</strain>
    </source>
</reference>
<comment type="caution">
    <text evidence="2">The sequence shown here is derived from an EMBL/GenBank/DDBJ whole genome shotgun (WGS) entry which is preliminary data.</text>
</comment>
<proteinExistence type="predicted"/>
<dbReference type="EMBL" id="JAHFXF010000263">
    <property type="protein sequence ID" value="KAG9691573.1"/>
    <property type="molecule type" value="Genomic_DNA"/>
</dbReference>
<name>A0A9P8EL10_AURME</name>